<dbReference type="Proteomes" id="UP000095287">
    <property type="component" value="Unplaced"/>
</dbReference>
<evidence type="ECO:0000313" key="3">
    <source>
        <dbReference type="WBParaSite" id="L893_g4998.t1"/>
    </source>
</evidence>
<feature type="region of interest" description="Disordered" evidence="1">
    <location>
        <begin position="95"/>
        <end position="115"/>
    </location>
</feature>
<proteinExistence type="predicted"/>
<evidence type="ECO:0000256" key="1">
    <source>
        <dbReference type="SAM" id="MobiDB-lite"/>
    </source>
</evidence>
<keyword evidence="2" id="KW-1185">Reference proteome</keyword>
<evidence type="ECO:0000313" key="2">
    <source>
        <dbReference type="Proteomes" id="UP000095287"/>
    </source>
</evidence>
<name>A0A1I8AF68_9BILA</name>
<sequence>MFLCSTTWSTLITTRSQSKEHIPAMHFLEAQTLFCRCPSKRLKSDKKDLQPIARPFHFSHFLTSFHVVVLLSQQRLLDGPSPIVFPTVRTLNRSLEPSARRSPPTEVDQLNPKIA</sequence>
<accession>A0A1I8AF68</accession>
<organism evidence="2 3">
    <name type="scientific">Steinernema glaseri</name>
    <dbReference type="NCBI Taxonomy" id="37863"/>
    <lineage>
        <taxon>Eukaryota</taxon>
        <taxon>Metazoa</taxon>
        <taxon>Ecdysozoa</taxon>
        <taxon>Nematoda</taxon>
        <taxon>Chromadorea</taxon>
        <taxon>Rhabditida</taxon>
        <taxon>Tylenchina</taxon>
        <taxon>Panagrolaimomorpha</taxon>
        <taxon>Strongyloidoidea</taxon>
        <taxon>Steinernematidae</taxon>
        <taxon>Steinernema</taxon>
    </lineage>
</organism>
<dbReference type="AlphaFoldDB" id="A0A1I8AF68"/>
<protein>
    <submittedName>
        <fullName evidence="3">Secreted protein</fullName>
    </submittedName>
</protein>
<reference evidence="3" key="1">
    <citation type="submission" date="2016-11" db="UniProtKB">
        <authorList>
            <consortium name="WormBaseParasite"/>
        </authorList>
    </citation>
    <scope>IDENTIFICATION</scope>
</reference>
<dbReference type="WBParaSite" id="L893_g4998.t1">
    <property type="protein sequence ID" value="L893_g4998.t1"/>
    <property type="gene ID" value="L893_g4998"/>
</dbReference>